<dbReference type="Proteomes" id="UP001205890">
    <property type="component" value="Unassembled WGS sequence"/>
</dbReference>
<protein>
    <submittedName>
        <fullName evidence="2">Uncharacterized protein</fullName>
    </submittedName>
</protein>
<sequence length="81" mass="9058">MNPDRRPEGAPTIKSVQHDAAWRARFYKGVAQPYPPGLGEADQGDWFTPFNRPGATPPYDLRGWHARTPREGARPASKSRS</sequence>
<keyword evidence="3" id="KW-1185">Reference proteome</keyword>
<organism evidence="2 3">
    <name type="scientific">Alsobacter ponti</name>
    <dbReference type="NCBI Taxonomy" id="2962936"/>
    <lineage>
        <taxon>Bacteria</taxon>
        <taxon>Pseudomonadati</taxon>
        <taxon>Pseudomonadota</taxon>
        <taxon>Alphaproteobacteria</taxon>
        <taxon>Hyphomicrobiales</taxon>
        <taxon>Alsobacteraceae</taxon>
        <taxon>Alsobacter</taxon>
    </lineage>
</organism>
<evidence type="ECO:0000313" key="2">
    <source>
        <dbReference type="EMBL" id="MCP8940221.1"/>
    </source>
</evidence>
<evidence type="ECO:0000313" key="3">
    <source>
        <dbReference type="Proteomes" id="UP001205890"/>
    </source>
</evidence>
<reference evidence="2 3" key="1">
    <citation type="submission" date="2022-07" db="EMBL/GenBank/DDBJ databases">
        <authorList>
            <person name="Li W.-J."/>
            <person name="Deng Q.-Q."/>
        </authorList>
    </citation>
    <scope>NUCLEOTIDE SEQUENCE [LARGE SCALE GENOMIC DNA]</scope>
    <source>
        <strain evidence="2 3">SYSU M60028</strain>
    </source>
</reference>
<gene>
    <name evidence="2" type="ORF">NK718_16975</name>
</gene>
<dbReference type="EMBL" id="JANCLU010000019">
    <property type="protein sequence ID" value="MCP8940221.1"/>
    <property type="molecule type" value="Genomic_DNA"/>
</dbReference>
<accession>A0ABT1LGY5</accession>
<dbReference type="RefSeq" id="WP_254744698.1">
    <property type="nucleotide sequence ID" value="NZ_JANCLU010000019.1"/>
</dbReference>
<feature type="region of interest" description="Disordered" evidence="1">
    <location>
        <begin position="35"/>
        <end position="81"/>
    </location>
</feature>
<name>A0ABT1LGY5_9HYPH</name>
<evidence type="ECO:0000256" key="1">
    <source>
        <dbReference type="SAM" id="MobiDB-lite"/>
    </source>
</evidence>
<proteinExistence type="predicted"/>
<comment type="caution">
    <text evidence="2">The sequence shown here is derived from an EMBL/GenBank/DDBJ whole genome shotgun (WGS) entry which is preliminary data.</text>
</comment>